<dbReference type="EMBL" id="VFPD01000001">
    <property type="protein sequence ID" value="TQM22430.1"/>
    <property type="molecule type" value="Genomic_DNA"/>
</dbReference>
<evidence type="ECO:0000313" key="2">
    <source>
        <dbReference type="EMBL" id="TQM22430.1"/>
    </source>
</evidence>
<dbReference type="AlphaFoldDB" id="A0A543ELI2"/>
<feature type="signal peptide" evidence="1">
    <location>
        <begin position="1"/>
        <end position="21"/>
    </location>
</feature>
<organism evidence="2 3">
    <name type="scientific">Chryseobacterium aquifrigidense</name>
    <dbReference type="NCBI Taxonomy" id="558021"/>
    <lineage>
        <taxon>Bacteria</taxon>
        <taxon>Pseudomonadati</taxon>
        <taxon>Bacteroidota</taxon>
        <taxon>Flavobacteriia</taxon>
        <taxon>Flavobacteriales</taxon>
        <taxon>Weeksellaceae</taxon>
        <taxon>Chryseobacterium group</taxon>
        <taxon>Chryseobacterium</taxon>
    </lineage>
</organism>
<reference evidence="2 3" key="1">
    <citation type="submission" date="2019-06" db="EMBL/GenBank/DDBJ databases">
        <title>Sorghum-associated microbial communities from plants grown in Nebraska, USA.</title>
        <authorList>
            <person name="Schachtman D."/>
        </authorList>
    </citation>
    <scope>NUCLEOTIDE SEQUENCE [LARGE SCALE GENOMIC DNA]</scope>
    <source>
        <strain evidence="2 3">110</strain>
    </source>
</reference>
<evidence type="ECO:0000256" key="1">
    <source>
        <dbReference type="SAM" id="SignalP"/>
    </source>
</evidence>
<protein>
    <recommendedName>
        <fullName evidence="4">Glycyl-tRNA synthetase subunit alpha</fullName>
    </recommendedName>
</protein>
<evidence type="ECO:0000313" key="3">
    <source>
        <dbReference type="Proteomes" id="UP000316437"/>
    </source>
</evidence>
<evidence type="ECO:0008006" key="4">
    <source>
        <dbReference type="Google" id="ProtNLM"/>
    </source>
</evidence>
<sequence>MYHCKKVFIVLGLLLCCVFHAQTLHLYGGADQKEYLGCLNCDNFDKNSIWNKFSDYGNVFSSKSIWNAYGNYGSTYGPYSPWNAYASYPPAIVDQDGNFFGFLTLNSYLADRSELELAVILCKHHEEIKSDVGGWYEKLFR</sequence>
<dbReference type="Proteomes" id="UP000316437">
    <property type="component" value="Unassembled WGS sequence"/>
</dbReference>
<accession>A0A543ELI2</accession>
<dbReference type="RefSeq" id="WP_047433752.1">
    <property type="nucleotide sequence ID" value="NZ_VFPD01000001.1"/>
</dbReference>
<keyword evidence="1" id="KW-0732">Signal</keyword>
<name>A0A543ELI2_9FLAO</name>
<keyword evidence="3" id="KW-1185">Reference proteome</keyword>
<proteinExistence type="predicted"/>
<feature type="chain" id="PRO_5021753363" description="Glycyl-tRNA synthetase subunit alpha" evidence="1">
    <location>
        <begin position="22"/>
        <end position="141"/>
    </location>
</feature>
<comment type="caution">
    <text evidence="2">The sequence shown here is derived from an EMBL/GenBank/DDBJ whole genome shotgun (WGS) entry which is preliminary data.</text>
</comment>
<gene>
    <name evidence="2" type="ORF">FB551_2143</name>
</gene>